<reference evidence="2 3" key="1">
    <citation type="submission" date="2019-07" db="EMBL/GenBank/DDBJ databases">
        <title>Whole genome shotgun sequence of Brevifollis gellanilyticus NBRC 108608.</title>
        <authorList>
            <person name="Hosoyama A."/>
            <person name="Uohara A."/>
            <person name="Ohji S."/>
            <person name="Ichikawa N."/>
        </authorList>
    </citation>
    <scope>NUCLEOTIDE SEQUENCE [LARGE SCALE GENOMIC DNA]</scope>
    <source>
        <strain evidence="2 3">NBRC 108608</strain>
    </source>
</reference>
<dbReference type="EMBL" id="BKAG01000061">
    <property type="protein sequence ID" value="GEP45861.1"/>
    <property type="molecule type" value="Genomic_DNA"/>
</dbReference>
<dbReference type="Proteomes" id="UP000321577">
    <property type="component" value="Unassembled WGS sequence"/>
</dbReference>
<protein>
    <recommendedName>
        <fullName evidence="1">TPM domain-containing protein</fullName>
    </recommendedName>
</protein>
<accession>A0A512MHQ3</accession>
<evidence type="ECO:0000259" key="1">
    <source>
        <dbReference type="Pfam" id="PF04536"/>
    </source>
</evidence>
<feature type="domain" description="TPM" evidence="1">
    <location>
        <begin position="41"/>
        <end position="168"/>
    </location>
</feature>
<comment type="caution">
    <text evidence="2">The sequence shown here is derived from an EMBL/GenBank/DDBJ whole genome shotgun (WGS) entry which is preliminary data.</text>
</comment>
<keyword evidence="3" id="KW-1185">Reference proteome</keyword>
<dbReference type="AlphaFoldDB" id="A0A512MHQ3"/>
<evidence type="ECO:0000313" key="2">
    <source>
        <dbReference type="EMBL" id="GEP45861.1"/>
    </source>
</evidence>
<dbReference type="Pfam" id="PF04536">
    <property type="entry name" value="TPM_phosphatase"/>
    <property type="match status" value="1"/>
</dbReference>
<dbReference type="Gene3D" id="3.10.310.50">
    <property type="match status" value="1"/>
</dbReference>
<proteinExistence type="predicted"/>
<organism evidence="2 3">
    <name type="scientific">Brevifollis gellanilyticus</name>
    <dbReference type="NCBI Taxonomy" id="748831"/>
    <lineage>
        <taxon>Bacteria</taxon>
        <taxon>Pseudomonadati</taxon>
        <taxon>Verrucomicrobiota</taxon>
        <taxon>Verrucomicrobiia</taxon>
        <taxon>Verrucomicrobiales</taxon>
        <taxon>Verrucomicrobiaceae</taxon>
    </lineage>
</organism>
<gene>
    <name evidence="2" type="ORF">BGE01nite_51520</name>
</gene>
<dbReference type="OrthoDB" id="187731at2"/>
<dbReference type="RefSeq" id="WP_146855195.1">
    <property type="nucleotide sequence ID" value="NZ_BKAG01000061.1"/>
</dbReference>
<sequence>MRCPACQQPLREGDAACAACSLTLASLDAHLGIPPQLTAPVADMAKVLSLSAHRALAESVRALEQRFPEVRAVVITAAVPANFTPELYSFWLFNRTGLFSAVEKGGDNHGVMLLCDTEAPRCVASIGYGLEPLLPSSALETALTAATSHLLKRNYGSAGTAFFRELERQLNQASHNWPQTFGYSETGTWFESGTGTLIRTDTSTDEDLY</sequence>
<name>A0A512MHQ3_9BACT</name>
<dbReference type="InterPro" id="IPR007621">
    <property type="entry name" value="TPM_dom"/>
</dbReference>
<evidence type="ECO:0000313" key="3">
    <source>
        <dbReference type="Proteomes" id="UP000321577"/>
    </source>
</evidence>